<evidence type="ECO:0000259" key="11">
    <source>
        <dbReference type="PROSITE" id="PS50109"/>
    </source>
</evidence>
<evidence type="ECO:0000256" key="7">
    <source>
        <dbReference type="ARBA" id="ARBA00022840"/>
    </source>
</evidence>
<dbReference type="InterPro" id="IPR003661">
    <property type="entry name" value="HisK_dim/P_dom"/>
</dbReference>
<evidence type="ECO:0000256" key="8">
    <source>
        <dbReference type="ARBA" id="ARBA00023012"/>
    </source>
</evidence>
<dbReference type="EC" id="2.7.13.3" evidence="2"/>
<dbReference type="FunFam" id="3.30.450.20:FF:000060">
    <property type="entry name" value="Sensor protein FixL"/>
    <property type="match status" value="1"/>
</dbReference>
<dbReference type="SUPFAM" id="SSF55874">
    <property type="entry name" value="ATPase domain of HSP90 chaperone/DNA topoisomerase II/histidine kinase"/>
    <property type="match status" value="1"/>
</dbReference>
<proteinExistence type="predicted"/>
<evidence type="ECO:0000256" key="4">
    <source>
        <dbReference type="ARBA" id="ARBA00022679"/>
    </source>
</evidence>
<dbReference type="InterPro" id="IPR035965">
    <property type="entry name" value="PAS-like_dom_sf"/>
</dbReference>
<keyword evidence="8" id="KW-0902">Two-component regulatory system</keyword>
<dbReference type="SUPFAM" id="SSF55785">
    <property type="entry name" value="PYP-like sensor domain (PAS domain)"/>
    <property type="match status" value="1"/>
</dbReference>
<dbReference type="AlphaFoldDB" id="A0A547PBW8"/>
<keyword evidence="6" id="KW-0418">Kinase</keyword>
<gene>
    <name evidence="13" type="ORF">FGU71_07015</name>
</gene>
<dbReference type="InterPro" id="IPR000014">
    <property type="entry name" value="PAS"/>
</dbReference>
<dbReference type="EMBL" id="VHJK01000001">
    <property type="protein sequence ID" value="TRD11638.1"/>
    <property type="molecule type" value="Genomic_DNA"/>
</dbReference>
<evidence type="ECO:0000256" key="3">
    <source>
        <dbReference type="ARBA" id="ARBA00022553"/>
    </source>
</evidence>
<evidence type="ECO:0000256" key="2">
    <source>
        <dbReference type="ARBA" id="ARBA00012438"/>
    </source>
</evidence>
<dbReference type="NCBIfam" id="TIGR00229">
    <property type="entry name" value="sensory_box"/>
    <property type="match status" value="1"/>
</dbReference>
<dbReference type="Gene3D" id="3.30.450.20">
    <property type="entry name" value="PAS domain"/>
    <property type="match status" value="1"/>
</dbReference>
<comment type="catalytic activity">
    <reaction evidence="1">
        <text>ATP + protein L-histidine = ADP + protein N-phospho-L-histidine.</text>
        <dbReference type="EC" id="2.7.13.3"/>
    </reaction>
</comment>
<dbReference type="PROSITE" id="PS50109">
    <property type="entry name" value="HIS_KIN"/>
    <property type="match status" value="1"/>
</dbReference>
<dbReference type="Proteomes" id="UP000316343">
    <property type="component" value="Unassembled WGS sequence"/>
</dbReference>
<dbReference type="Gene3D" id="3.30.565.10">
    <property type="entry name" value="Histidine kinase-like ATPase, C-terminal domain"/>
    <property type="match status" value="1"/>
</dbReference>
<dbReference type="SMART" id="SM00388">
    <property type="entry name" value="HisKA"/>
    <property type="match status" value="1"/>
</dbReference>
<keyword evidence="14" id="KW-1185">Reference proteome</keyword>
<organism evidence="13 14">
    <name type="scientific">Erythrobacter insulae</name>
    <dbReference type="NCBI Taxonomy" id="2584124"/>
    <lineage>
        <taxon>Bacteria</taxon>
        <taxon>Pseudomonadati</taxon>
        <taxon>Pseudomonadota</taxon>
        <taxon>Alphaproteobacteria</taxon>
        <taxon>Sphingomonadales</taxon>
        <taxon>Erythrobacteraceae</taxon>
        <taxon>Erythrobacter/Porphyrobacter group</taxon>
        <taxon>Erythrobacter</taxon>
    </lineage>
</organism>
<comment type="caution">
    <text evidence="13">The sequence shown here is derived from an EMBL/GenBank/DDBJ whole genome shotgun (WGS) entry which is preliminary data.</text>
</comment>
<evidence type="ECO:0000256" key="6">
    <source>
        <dbReference type="ARBA" id="ARBA00022777"/>
    </source>
</evidence>
<dbReference type="CDD" id="cd00130">
    <property type="entry name" value="PAS"/>
    <property type="match status" value="1"/>
</dbReference>
<dbReference type="InterPro" id="IPR004358">
    <property type="entry name" value="Sig_transdc_His_kin-like_C"/>
</dbReference>
<dbReference type="CDD" id="cd00082">
    <property type="entry name" value="HisKA"/>
    <property type="match status" value="1"/>
</dbReference>
<dbReference type="InterPro" id="IPR003594">
    <property type="entry name" value="HATPase_dom"/>
</dbReference>
<evidence type="ECO:0000256" key="10">
    <source>
        <dbReference type="ARBA" id="ARBA00070616"/>
    </source>
</evidence>
<reference evidence="13 14" key="1">
    <citation type="submission" date="2019-06" db="EMBL/GenBank/DDBJ databases">
        <title>Erythrobacter insulae sp. nov., isolated from a tidal flat.</title>
        <authorList>
            <person name="Yoon J.-H."/>
        </authorList>
    </citation>
    <scope>NUCLEOTIDE SEQUENCE [LARGE SCALE GENOMIC DNA]</scope>
    <source>
        <strain evidence="13 14">JBTF-M21</strain>
    </source>
</reference>
<accession>A0A547PBW8</accession>
<dbReference type="GO" id="GO:0006355">
    <property type="term" value="P:regulation of DNA-templated transcription"/>
    <property type="evidence" value="ECO:0007669"/>
    <property type="project" value="InterPro"/>
</dbReference>
<keyword evidence="7" id="KW-0067">ATP-binding</keyword>
<feature type="domain" description="Histidine kinase" evidence="11">
    <location>
        <begin position="152"/>
        <end position="367"/>
    </location>
</feature>
<evidence type="ECO:0000313" key="14">
    <source>
        <dbReference type="Proteomes" id="UP000316343"/>
    </source>
</evidence>
<dbReference type="Pfam" id="PF00512">
    <property type="entry name" value="HisKA"/>
    <property type="match status" value="1"/>
</dbReference>
<dbReference type="InterPro" id="IPR036890">
    <property type="entry name" value="HATPase_C_sf"/>
</dbReference>
<evidence type="ECO:0000313" key="13">
    <source>
        <dbReference type="EMBL" id="TRD11638.1"/>
    </source>
</evidence>
<dbReference type="Gene3D" id="6.10.250.2580">
    <property type="match status" value="1"/>
</dbReference>
<dbReference type="SMART" id="SM00387">
    <property type="entry name" value="HATPase_c"/>
    <property type="match status" value="1"/>
</dbReference>
<sequence length="373" mass="40556">MSLWKGVELHAVIDTVPDAMVIADEEGRIRSFSKGAEKMFGYCEAEVLGKNIALLMPSPDRERRGGYMRRNQETQIPQIIGIGRVTTARSSDGTTFPINLSLSEIKVDGTSGYVAFIRDLTESRETERELHTLQSELAHVSRISSIGGMATSLAHELNQPLTAVTNYANSASDLLKDPSEENLALVREALDECAQEALRAGQIVHRLRDFISRGETERHIVSLSRLVKEASALALMNGDGKKVDFETVLDPDLDEVLVDPVQIQQVVLNLIRNALEAMLESPHKRLIISSWPGKPGFVELIVADSGPGLEPHIADRLFHPFNTSKESGMGLGLSICHTIITAHGGKIAAKPSELGGTAFHITLPLASQGDDDG</sequence>
<dbReference type="RefSeq" id="WP_142787911.1">
    <property type="nucleotide sequence ID" value="NZ_VHJK01000001.1"/>
</dbReference>
<dbReference type="SMART" id="SM00091">
    <property type="entry name" value="PAS"/>
    <property type="match status" value="1"/>
</dbReference>
<protein>
    <recommendedName>
        <fullName evidence="10">Sensor protein FixL</fullName>
        <ecNumber evidence="2">2.7.13.3</ecNumber>
    </recommendedName>
</protein>
<evidence type="ECO:0000256" key="5">
    <source>
        <dbReference type="ARBA" id="ARBA00022741"/>
    </source>
</evidence>
<dbReference type="InterPro" id="IPR036097">
    <property type="entry name" value="HisK_dim/P_sf"/>
</dbReference>
<dbReference type="PANTHER" id="PTHR43065">
    <property type="entry name" value="SENSOR HISTIDINE KINASE"/>
    <property type="match status" value="1"/>
</dbReference>
<dbReference type="InterPro" id="IPR013767">
    <property type="entry name" value="PAS_fold"/>
</dbReference>
<name>A0A547PBW8_9SPHN</name>
<dbReference type="GO" id="GO:0005524">
    <property type="term" value="F:ATP binding"/>
    <property type="evidence" value="ECO:0007669"/>
    <property type="project" value="UniProtKB-KW"/>
</dbReference>
<comment type="function">
    <text evidence="9">Putative oxygen sensor; modulates the activity of FixJ, a transcriptional activator of nitrogen fixation fixK gene. FixL probably acts as a kinase that phosphorylates FixJ.</text>
</comment>
<keyword evidence="5" id="KW-0547">Nucleotide-binding</keyword>
<evidence type="ECO:0000259" key="12">
    <source>
        <dbReference type="PROSITE" id="PS50112"/>
    </source>
</evidence>
<dbReference type="Gene3D" id="1.10.287.130">
    <property type="match status" value="1"/>
</dbReference>
<dbReference type="OrthoDB" id="9789238at2"/>
<dbReference type="InterPro" id="IPR005467">
    <property type="entry name" value="His_kinase_dom"/>
</dbReference>
<dbReference type="PRINTS" id="PR00344">
    <property type="entry name" value="BCTRLSENSOR"/>
</dbReference>
<dbReference type="SUPFAM" id="SSF47384">
    <property type="entry name" value="Homodimeric domain of signal transducing histidine kinase"/>
    <property type="match status" value="1"/>
</dbReference>
<dbReference type="GO" id="GO:0000155">
    <property type="term" value="F:phosphorelay sensor kinase activity"/>
    <property type="evidence" value="ECO:0007669"/>
    <property type="project" value="InterPro"/>
</dbReference>
<evidence type="ECO:0000256" key="1">
    <source>
        <dbReference type="ARBA" id="ARBA00000085"/>
    </source>
</evidence>
<feature type="domain" description="PAS" evidence="12">
    <location>
        <begin position="5"/>
        <end position="60"/>
    </location>
</feature>
<keyword evidence="4" id="KW-0808">Transferase</keyword>
<dbReference type="PROSITE" id="PS50112">
    <property type="entry name" value="PAS"/>
    <property type="match status" value="1"/>
</dbReference>
<dbReference type="Pfam" id="PF02518">
    <property type="entry name" value="HATPase_c"/>
    <property type="match status" value="1"/>
</dbReference>
<dbReference type="PANTHER" id="PTHR43065:SF10">
    <property type="entry name" value="PEROXIDE STRESS-ACTIVATED HISTIDINE KINASE MAK3"/>
    <property type="match status" value="1"/>
</dbReference>
<evidence type="ECO:0000256" key="9">
    <source>
        <dbReference type="ARBA" id="ARBA00059827"/>
    </source>
</evidence>
<keyword evidence="3" id="KW-0597">Phosphoprotein</keyword>
<dbReference type="Pfam" id="PF00989">
    <property type="entry name" value="PAS"/>
    <property type="match status" value="1"/>
</dbReference>